<dbReference type="PANTHER" id="PTHR43655:SF7">
    <property type="entry name" value="AFG3-LIKE PROTEIN 1"/>
    <property type="match status" value="1"/>
</dbReference>
<evidence type="ECO:0000256" key="4">
    <source>
        <dbReference type="ARBA" id="ARBA00022741"/>
    </source>
</evidence>
<gene>
    <name evidence="12" type="primary">AFG3L1_2</name>
    <name evidence="12" type="ORF">XENORESO_006463</name>
</gene>
<feature type="compositionally biased region" description="Gly residues" evidence="9">
    <location>
        <begin position="1"/>
        <end position="17"/>
    </location>
</feature>
<evidence type="ECO:0000256" key="5">
    <source>
        <dbReference type="ARBA" id="ARBA00022801"/>
    </source>
</evidence>
<sequence length="146" mass="16198">GNGGAAGGGGRPGGGKRGGGRKDWWSRMQKGDFPWDEKDFRYMMVTVAGVSSALLYFYFRDTGREISWKDFVHRYLGRGVVDRLEVVNKQFVRVILIPGADAEGSYVWFNIGSVDTFERNLEAAHMELGLDPSHRAAVIYSSESDG</sequence>
<organism evidence="12 13">
    <name type="scientific">Xenotaenia resolanae</name>
    <dbReference type="NCBI Taxonomy" id="208358"/>
    <lineage>
        <taxon>Eukaryota</taxon>
        <taxon>Metazoa</taxon>
        <taxon>Chordata</taxon>
        <taxon>Craniata</taxon>
        <taxon>Vertebrata</taxon>
        <taxon>Euteleostomi</taxon>
        <taxon>Actinopterygii</taxon>
        <taxon>Neopterygii</taxon>
        <taxon>Teleostei</taxon>
        <taxon>Neoteleostei</taxon>
        <taxon>Acanthomorphata</taxon>
        <taxon>Ovalentaria</taxon>
        <taxon>Atherinomorphae</taxon>
        <taxon>Cyprinodontiformes</taxon>
        <taxon>Goodeidae</taxon>
        <taxon>Xenotaenia</taxon>
    </lineage>
</organism>
<proteinExistence type="predicted"/>
<evidence type="ECO:0000256" key="8">
    <source>
        <dbReference type="ARBA" id="ARBA00023049"/>
    </source>
</evidence>
<evidence type="ECO:0000256" key="7">
    <source>
        <dbReference type="ARBA" id="ARBA00022840"/>
    </source>
</evidence>
<protein>
    <submittedName>
        <fullName evidence="12">AFG3-like protein 1</fullName>
    </submittedName>
</protein>
<evidence type="ECO:0000313" key="13">
    <source>
        <dbReference type="Proteomes" id="UP001444071"/>
    </source>
</evidence>
<keyword evidence="2" id="KW-0645">Protease</keyword>
<dbReference type="EMBL" id="JAHRIM010012208">
    <property type="protein sequence ID" value="MEQ2261150.1"/>
    <property type="molecule type" value="Genomic_DNA"/>
</dbReference>
<dbReference type="Gene3D" id="3.40.1690.20">
    <property type="match status" value="1"/>
</dbReference>
<evidence type="ECO:0000256" key="6">
    <source>
        <dbReference type="ARBA" id="ARBA00022833"/>
    </source>
</evidence>
<dbReference type="Pfam" id="PF06480">
    <property type="entry name" value="FtsH_ext"/>
    <property type="match status" value="1"/>
</dbReference>
<feature type="domain" description="Peptidase M41 FtsH extracellular" evidence="11">
    <location>
        <begin position="48"/>
        <end position="133"/>
    </location>
</feature>
<comment type="caution">
    <text evidence="12">The sequence shown here is derived from an EMBL/GenBank/DDBJ whole genome shotgun (WGS) entry which is preliminary data.</text>
</comment>
<evidence type="ECO:0000259" key="11">
    <source>
        <dbReference type="Pfam" id="PF06480"/>
    </source>
</evidence>
<keyword evidence="8" id="KW-0482">Metalloprotease</keyword>
<dbReference type="Proteomes" id="UP001444071">
    <property type="component" value="Unassembled WGS sequence"/>
</dbReference>
<keyword evidence="10" id="KW-0812">Transmembrane</keyword>
<dbReference type="InterPro" id="IPR050928">
    <property type="entry name" value="ATP-dep_Zn_Metalloprotease"/>
</dbReference>
<evidence type="ECO:0000256" key="10">
    <source>
        <dbReference type="SAM" id="Phobius"/>
    </source>
</evidence>
<feature type="transmembrane region" description="Helical" evidence="10">
    <location>
        <begin position="40"/>
        <end position="59"/>
    </location>
</feature>
<evidence type="ECO:0000256" key="3">
    <source>
        <dbReference type="ARBA" id="ARBA00022723"/>
    </source>
</evidence>
<evidence type="ECO:0000256" key="1">
    <source>
        <dbReference type="ARBA" id="ARBA00001947"/>
    </source>
</evidence>
<accession>A0ABV0VVC0</accession>
<name>A0ABV0VVC0_9TELE</name>
<evidence type="ECO:0000256" key="2">
    <source>
        <dbReference type="ARBA" id="ARBA00022670"/>
    </source>
</evidence>
<evidence type="ECO:0000256" key="9">
    <source>
        <dbReference type="SAM" id="MobiDB-lite"/>
    </source>
</evidence>
<keyword evidence="3" id="KW-0479">Metal-binding</keyword>
<keyword evidence="7" id="KW-0067">ATP-binding</keyword>
<keyword evidence="6" id="KW-0862">Zinc</keyword>
<reference evidence="12 13" key="1">
    <citation type="submission" date="2021-06" db="EMBL/GenBank/DDBJ databases">
        <authorList>
            <person name="Palmer J.M."/>
        </authorList>
    </citation>
    <scope>NUCLEOTIDE SEQUENCE [LARGE SCALE GENOMIC DNA]</scope>
    <source>
        <strain evidence="12 13">XR_2019</strain>
        <tissue evidence="12">Muscle</tissue>
    </source>
</reference>
<comment type="cofactor">
    <cofactor evidence="1">
        <name>Zn(2+)</name>
        <dbReference type="ChEBI" id="CHEBI:29105"/>
    </cofactor>
</comment>
<keyword evidence="10" id="KW-1133">Transmembrane helix</keyword>
<dbReference type="InterPro" id="IPR011546">
    <property type="entry name" value="Pept_M41_FtsH_extracell"/>
</dbReference>
<keyword evidence="5" id="KW-0378">Hydrolase</keyword>
<feature type="region of interest" description="Disordered" evidence="9">
    <location>
        <begin position="1"/>
        <end position="25"/>
    </location>
</feature>
<keyword evidence="10" id="KW-0472">Membrane</keyword>
<feature type="non-terminal residue" evidence="12">
    <location>
        <position position="1"/>
    </location>
</feature>
<dbReference type="PANTHER" id="PTHR43655">
    <property type="entry name" value="ATP-DEPENDENT PROTEASE"/>
    <property type="match status" value="1"/>
</dbReference>
<keyword evidence="13" id="KW-1185">Reference proteome</keyword>
<evidence type="ECO:0000313" key="12">
    <source>
        <dbReference type="EMBL" id="MEQ2261150.1"/>
    </source>
</evidence>
<keyword evidence="4" id="KW-0547">Nucleotide-binding</keyword>